<evidence type="ECO:0000313" key="7">
    <source>
        <dbReference type="Proteomes" id="UP001183388"/>
    </source>
</evidence>
<keyword evidence="7" id="KW-1185">Reference proteome</keyword>
<keyword evidence="3" id="KW-0804">Transcription</keyword>
<evidence type="ECO:0000256" key="4">
    <source>
        <dbReference type="SAM" id="MobiDB-lite"/>
    </source>
</evidence>
<dbReference type="PANTHER" id="PTHR33154">
    <property type="entry name" value="TRANSCRIPTIONAL REGULATOR, ARSR FAMILY"/>
    <property type="match status" value="1"/>
</dbReference>
<dbReference type="InterPro" id="IPR001845">
    <property type="entry name" value="HTH_ArsR_DNA-bd_dom"/>
</dbReference>
<dbReference type="PANTHER" id="PTHR33154:SF15">
    <property type="entry name" value="REGULATORY PROTEIN ARSR"/>
    <property type="match status" value="1"/>
</dbReference>
<feature type="region of interest" description="Disordered" evidence="4">
    <location>
        <begin position="84"/>
        <end position="104"/>
    </location>
</feature>
<name>A0ABU2LD17_9ACTN</name>
<dbReference type="Proteomes" id="UP001183388">
    <property type="component" value="Unassembled WGS sequence"/>
</dbReference>
<feature type="compositionally biased region" description="Basic and acidic residues" evidence="4">
    <location>
        <begin position="84"/>
        <end position="100"/>
    </location>
</feature>
<feature type="domain" description="HTH arsR-type" evidence="5">
    <location>
        <begin position="10"/>
        <end position="89"/>
    </location>
</feature>
<sequence length="211" mass="22405">MEDHLGIDARGLRALAHPVRVRLLGLLRAHGPATATGLAHRTGLTSGATSYHLRRLADAGLVAEDTARGNARERWWRAVHRAPRPGERDLAGPGSERDPAGPEAALSRLGPVAAAQALRVQQGLAELETMAPAWRRAFGLGDVRLLLTPGEAERLRGELRELLARYPREEEGAPGPPGAARVTVITQLVPEPDPEEAPGLDPGNAPGPARP</sequence>
<feature type="region of interest" description="Disordered" evidence="4">
    <location>
        <begin position="187"/>
        <end position="211"/>
    </location>
</feature>
<keyword evidence="2" id="KW-0238">DNA-binding</keyword>
<dbReference type="EMBL" id="JAVREN010000038">
    <property type="protein sequence ID" value="MDT0309474.1"/>
    <property type="molecule type" value="Genomic_DNA"/>
</dbReference>
<evidence type="ECO:0000256" key="2">
    <source>
        <dbReference type="ARBA" id="ARBA00023125"/>
    </source>
</evidence>
<evidence type="ECO:0000256" key="1">
    <source>
        <dbReference type="ARBA" id="ARBA00023015"/>
    </source>
</evidence>
<dbReference type="RefSeq" id="WP_311632435.1">
    <property type="nucleotide sequence ID" value="NZ_JAVREN010000038.1"/>
</dbReference>
<accession>A0ABU2LD17</accession>
<evidence type="ECO:0000259" key="5">
    <source>
        <dbReference type="SMART" id="SM00418"/>
    </source>
</evidence>
<dbReference type="SUPFAM" id="SSF46785">
    <property type="entry name" value="Winged helix' DNA-binding domain"/>
    <property type="match status" value="1"/>
</dbReference>
<dbReference type="Gene3D" id="1.10.10.10">
    <property type="entry name" value="Winged helix-like DNA-binding domain superfamily/Winged helix DNA-binding domain"/>
    <property type="match status" value="1"/>
</dbReference>
<dbReference type="InterPro" id="IPR011991">
    <property type="entry name" value="ArsR-like_HTH"/>
</dbReference>
<gene>
    <name evidence="6" type="ORF">RM780_21290</name>
</gene>
<evidence type="ECO:0000256" key="3">
    <source>
        <dbReference type="ARBA" id="ARBA00023163"/>
    </source>
</evidence>
<comment type="caution">
    <text evidence="6">The sequence shown here is derived from an EMBL/GenBank/DDBJ whole genome shotgun (WGS) entry which is preliminary data.</text>
</comment>
<reference evidence="7" key="1">
    <citation type="submission" date="2023-07" db="EMBL/GenBank/DDBJ databases">
        <title>30 novel species of actinomycetes from the DSMZ collection.</title>
        <authorList>
            <person name="Nouioui I."/>
        </authorList>
    </citation>
    <scope>NUCLEOTIDE SEQUENCE [LARGE SCALE GENOMIC DNA]</scope>
    <source>
        <strain evidence="7">DSM 44917</strain>
    </source>
</reference>
<dbReference type="Pfam" id="PF12840">
    <property type="entry name" value="HTH_20"/>
    <property type="match status" value="1"/>
</dbReference>
<dbReference type="CDD" id="cd00090">
    <property type="entry name" value="HTH_ARSR"/>
    <property type="match status" value="1"/>
</dbReference>
<dbReference type="InterPro" id="IPR036388">
    <property type="entry name" value="WH-like_DNA-bd_sf"/>
</dbReference>
<keyword evidence="1" id="KW-0805">Transcription regulation</keyword>
<evidence type="ECO:0000313" key="6">
    <source>
        <dbReference type="EMBL" id="MDT0309474.1"/>
    </source>
</evidence>
<dbReference type="InterPro" id="IPR036390">
    <property type="entry name" value="WH_DNA-bd_sf"/>
</dbReference>
<proteinExistence type="predicted"/>
<dbReference type="InterPro" id="IPR051081">
    <property type="entry name" value="HTH_MetalResp_TranReg"/>
</dbReference>
<protein>
    <submittedName>
        <fullName evidence="6">Helix-turn-helix domain-containing protein</fullName>
    </submittedName>
</protein>
<organism evidence="6 7">
    <name type="scientific">Streptomyces boetiae</name>
    <dbReference type="NCBI Taxonomy" id="3075541"/>
    <lineage>
        <taxon>Bacteria</taxon>
        <taxon>Bacillati</taxon>
        <taxon>Actinomycetota</taxon>
        <taxon>Actinomycetes</taxon>
        <taxon>Kitasatosporales</taxon>
        <taxon>Streptomycetaceae</taxon>
        <taxon>Streptomyces</taxon>
    </lineage>
</organism>
<dbReference type="SMART" id="SM00418">
    <property type="entry name" value="HTH_ARSR"/>
    <property type="match status" value="1"/>
</dbReference>